<reference evidence="2" key="1">
    <citation type="submission" date="2008-03" db="EMBL/GenBank/DDBJ databases">
        <title>Complete sequence of chromosome of Beijerinckia indica subsp. indica ATCC 9039.</title>
        <authorList>
            <consortium name="US DOE Joint Genome Institute"/>
            <person name="Copeland A."/>
            <person name="Lucas S."/>
            <person name="Lapidus A."/>
            <person name="Glavina del Rio T."/>
            <person name="Dalin E."/>
            <person name="Tice H."/>
            <person name="Bruce D."/>
            <person name="Goodwin L."/>
            <person name="Pitluck S."/>
            <person name="LaButti K."/>
            <person name="Schmutz J."/>
            <person name="Larimer F."/>
            <person name="Land M."/>
            <person name="Hauser L."/>
            <person name="Kyrpides N."/>
            <person name="Mikhailova N."/>
            <person name="Dunfield P.F."/>
            <person name="Dedysh S.N."/>
            <person name="Liesack W."/>
            <person name="Saw J.H."/>
            <person name="Alam M."/>
            <person name="Chen Y."/>
            <person name="Murrell J.C."/>
            <person name="Richardson P."/>
        </authorList>
    </citation>
    <scope>NUCLEOTIDE SEQUENCE [LARGE SCALE GENOMIC DNA]</scope>
    <source>
        <strain evidence="2">ATCC 9039 / DSM 1715 / NCIMB 8712</strain>
    </source>
</reference>
<dbReference type="Proteomes" id="UP000001695">
    <property type="component" value="Chromosome"/>
</dbReference>
<dbReference type="KEGG" id="bid:Bind_0762"/>
<protein>
    <submittedName>
        <fullName evidence="1">Uncharacterized protein</fullName>
    </submittedName>
</protein>
<evidence type="ECO:0000313" key="2">
    <source>
        <dbReference type="Proteomes" id="UP000001695"/>
    </source>
</evidence>
<evidence type="ECO:0000313" key="1">
    <source>
        <dbReference type="EMBL" id="ACB94412.1"/>
    </source>
</evidence>
<name>B2IGZ8_BEII9</name>
<dbReference type="EMBL" id="CP001016">
    <property type="protein sequence ID" value="ACB94412.1"/>
    <property type="molecule type" value="Genomic_DNA"/>
</dbReference>
<accession>B2IGZ8</accession>
<reference evidence="1 2" key="2">
    <citation type="journal article" date="2010" name="J. Bacteriol.">
        <title>Complete genome sequence of Beijerinckia indica subsp. indica.</title>
        <authorList>
            <person name="Tamas I."/>
            <person name="Dedysh S.N."/>
            <person name="Liesack W."/>
            <person name="Stott M.B."/>
            <person name="Alam M."/>
            <person name="Murrell J.C."/>
            <person name="Dunfield P.F."/>
        </authorList>
    </citation>
    <scope>NUCLEOTIDE SEQUENCE [LARGE SCALE GENOMIC DNA]</scope>
    <source>
        <strain evidence="2">ATCC 9039 / DSM 1715 / NCIMB 8712</strain>
    </source>
</reference>
<proteinExistence type="predicted"/>
<dbReference type="HOGENOM" id="CLU_3058936_0_0_5"/>
<dbReference type="RefSeq" id="WP_012383769.1">
    <property type="nucleotide sequence ID" value="NC_010581.1"/>
</dbReference>
<keyword evidence="2" id="KW-1185">Reference proteome</keyword>
<gene>
    <name evidence="1" type="ordered locus">Bind_0762</name>
</gene>
<sequence>MPTAVLLFMARGESVGVRYFSYLHREFDRAHRQINFVRPSLFKAVTDTMLDIL</sequence>
<organism evidence="1 2">
    <name type="scientific">Beijerinckia indica subsp. indica (strain ATCC 9039 / DSM 1715 / NCIMB 8712)</name>
    <dbReference type="NCBI Taxonomy" id="395963"/>
    <lineage>
        <taxon>Bacteria</taxon>
        <taxon>Pseudomonadati</taxon>
        <taxon>Pseudomonadota</taxon>
        <taxon>Alphaproteobacteria</taxon>
        <taxon>Hyphomicrobiales</taxon>
        <taxon>Beijerinckiaceae</taxon>
        <taxon>Beijerinckia</taxon>
    </lineage>
</organism>
<dbReference type="STRING" id="395963.Bind_0762"/>
<dbReference type="AlphaFoldDB" id="B2IGZ8"/>